<dbReference type="STRING" id="5722.A2E1G5"/>
<dbReference type="VEuPathDB" id="TrichDB:TVAG_343610"/>
<dbReference type="InterPro" id="IPR013083">
    <property type="entry name" value="Znf_RING/FYVE/PHD"/>
</dbReference>
<dbReference type="RefSeq" id="XP_001325755.1">
    <property type="nucleotide sequence ID" value="XM_001325720.1"/>
</dbReference>
<name>A2E1G5_TRIV3</name>
<keyword evidence="10" id="KW-1185">Reference proteome</keyword>
<evidence type="ECO:0000256" key="5">
    <source>
        <dbReference type="SAM" id="MobiDB-lite"/>
    </source>
</evidence>
<sequence>MHRAPRPGEVMSEAVRECIEEVQGGNVRFILDPRGVTKFIVKPMGSKERFTVNIGDRHTCTCKSDDLCIHIIYILMKYFGVPKDNPILFKQPLSEYEVNLIIDGKTRAVEPRKPQEKYKTKSGKTKVKRLPIGPEDVCPICYDNLCDCDKSKIAWCRCGCGGNFHRKCVKEWINSRRDYREEPTCPICRTKLDMLGINPPPKKLPKDEPPNLTPEEIRELMTREISPDDYDLLLRLDQPRQTQNSTKPRPKPSNPRSAAAAAIIGNARPTRKIPATPDLAVTSNNFHGEVNSTPRAVNSQQAVRSNFRPNPRGIPPRRKIEQPHFEGGITGLGMGELPEMPSNFPRKNSPQTDVRPQPMKSRVRIVERHESNLQYLQTPPDFDDDMQPRGTKRQGPRMNAFDGEINGLNLSDFSGGGSTESLPPIERPRVTRPIRPHPLPKERPKNEQRDFTDMMVTNFPRS</sequence>
<dbReference type="Proteomes" id="UP000001542">
    <property type="component" value="Unassembled WGS sequence"/>
</dbReference>
<organism evidence="9 10">
    <name type="scientific">Trichomonas vaginalis (strain ATCC PRA-98 / G3)</name>
    <dbReference type="NCBI Taxonomy" id="412133"/>
    <lineage>
        <taxon>Eukaryota</taxon>
        <taxon>Metamonada</taxon>
        <taxon>Parabasalia</taxon>
        <taxon>Trichomonadida</taxon>
        <taxon>Trichomonadidae</taxon>
        <taxon>Trichomonas</taxon>
    </lineage>
</organism>
<dbReference type="PROSITE" id="PS51292">
    <property type="entry name" value="ZF_RING_CH"/>
    <property type="match status" value="1"/>
</dbReference>
<feature type="domain" description="RING-CH-type" evidence="8">
    <location>
        <begin position="130"/>
        <end position="195"/>
    </location>
</feature>
<dbReference type="KEGG" id="tva:4771511"/>
<dbReference type="GO" id="GO:0008270">
    <property type="term" value="F:zinc ion binding"/>
    <property type="evidence" value="ECO:0007669"/>
    <property type="project" value="UniProtKB-KW"/>
</dbReference>
<evidence type="ECO:0000313" key="9">
    <source>
        <dbReference type="EMBL" id="EAY13532.1"/>
    </source>
</evidence>
<dbReference type="InParanoid" id="A2E1G5"/>
<feature type="compositionally biased region" description="Basic and acidic residues" evidence="5">
    <location>
        <begin position="439"/>
        <end position="452"/>
    </location>
</feature>
<feature type="domain" description="RING-type" evidence="6">
    <location>
        <begin position="138"/>
        <end position="189"/>
    </location>
</feature>
<dbReference type="InterPro" id="IPR039903">
    <property type="entry name" value="Zswim2"/>
</dbReference>
<dbReference type="EMBL" id="DS113284">
    <property type="protein sequence ID" value="EAY13532.1"/>
    <property type="molecule type" value="Genomic_DNA"/>
</dbReference>
<feature type="region of interest" description="Disordered" evidence="5">
    <location>
        <begin position="287"/>
        <end position="324"/>
    </location>
</feature>
<evidence type="ECO:0000256" key="4">
    <source>
        <dbReference type="PROSITE-ProRule" id="PRU00175"/>
    </source>
</evidence>
<dbReference type="GO" id="GO:0061630">
    <property type="term" value="F:ubiquitin protein ligase activity"/>
    <property type="evidence" value="ECO:0007669"/>
    <property type="project" value="InterPro"/>
</dbReference>
<evidence type="ECO:0000256" key="1">
    <source>
        <dbReference type="ARBA" id="ARBA00022723"/>
    </source>
</evidence>
<protein>
    <submittedName>
        <fullName evidence="9">SWIM zinc finger family protein</fullName>
    </submittedName>
</protein>
<dbReference type="PANTHER" id="PTHR21540">
    <property type="entry name" value="RING FINGER AND SWIM DOMAIN-CONTAINING PROTEIN 2"/>
    <property type="match status" value="1"/>
</dbReference>
<evidence type="ECO:0000313" key="10">
    <source>
        <dbReference type="Proteomes" id="UP000001542"/>
    </source>
</evidence>
<keyword evidence="1" id="KW-0479">Metal-binding</keyword>
<dbReference type="Gene3D" id="3.30.40.10">
    <property type="entry name" value="Zinc/RING finger domain, C3HC4 (zinc finger)"/>
    <property type="match status" value="1"/>
</dbReference>
<reference evidence="9" key="1">
    <citation type="submission" date="2006-10" db="EMBL/GenBank/DDBJ databases">
        <authorList>
            <person name="Amadeo P."/>
            <person name="Zhao Q."/>
            <person name="Wortman J."/>
            <person name="Fraser-Liggett C."/>
            <person name="Carlton J."/>
        </authorList>
    </citation>
    <scope>NUCLEOTIDE SEQUENCE</scope>
    <source>
        <strain evidence="9">G3</strain>
    </source>
</reference>
<feature type="compositionally biased region" description="Polar residues" evidence="5">
    <location>
        <begin position="345"/>
        <end position="354"/>
    </location>
</feature>
<evidence type="ECO:0000259" key="6">
    <source>
        <dbReference type="PROSITE" id="PS50089"/>
    </source>
</evidence>
<feature type="region of interest" description="Disordered" evidence="5">
    <location>
        <begin position="237"/>
        <end position="259"/>
    </location>
</feature>
<feature type="domain" description="SWIM-type" evidence="7">
    <location>
        <begin position="50"/>
        <end position="79"/>
    </location>
</feature>
<accession>A2E1G5</accession>
<dbReference type="SUPFAM" id="SSF57850">
    <property type="entry name" value="RING/U-box"/>
    <property type="match status" value="1"/>
</dbReference>
<dbReference type="PROSITE" id="PS50966">
    <property type="entry name" value="ZF_SWIM"/>
    <property type="match status" value="1"/>
</dbReference>
<feature type="compositionally biased region" description="Polar residues" evidence="5">
    <location>
        <begin position="287"/>
        <end position="308"/>
    </location>
</feature>
<reference evidence="9" key="2">
    <citation type="journal article" date="2007" name="Science">
        <title>Draft genome sequence of the sexually transmitted pathogen Trichomonas vaginalis.</title>
        <authorList>
            <person name="Carlton J.M."/>
            <person name="Hirt R.P."/>
            <person name="Silva J.C."/>
            <person name="Delcher A.L."/>
            <person name="Schatz M."/>
            <person name="Zhao Q."/>
            <person name="Wortman J.R."/>
            <person name="Bidwell S.L."/>
            <person name="Alsmark U.C.M."/>
            <person name="Besteiro S."/>
            <person name="Sicheritz-Ponten T."/>
            <person name="Noel C.J."/>
            <person name="Dacks J.B."/>
            <person name="Foster P.G."/>
            <person name="Simillion C."/>
            <person name="Van de Peer Y."/>
            <person name="Miranda-Saavedra D."/>
            <person name="Barton G.J."/>
            <person name="Westrop G.D."/>
            <person name="Mueller S."/>
            <person name="Dessi D."/>
            <person name="Fiori P.L."/>
            <person name="Ren Q."/>
            <person name="Paulsen I."/>
            <person name="Zhang H."/>
            <person name="Bastida-Corcuera F.D."/>
            <person name="Simoes-Barbosa A."/>
            <person name="Brown M.T."/>
            <person name="Hayes R.D."/>
            <person name="Mukherjee M."/>
            <person name="Okumura C.Y."/>
            <person name="Schneider R."/>
            <person name="Smith A.J."/>
            <person name="Vanacova S."/>
            <person name="Villalvazo M."/>
            <person name="Haas B.J."/>
            <person name="Pertea M."/>
            <person name="Feldblyum T.V."/>
            <person name="Utterback T.R."/>
            <person name="Shu C.L."/>
            <person name="Osoegawa K."/>
            <person name="de Jong P.J."/>
            <person name="Hrdy I."/>
            <person name="Horvathova L."/>
            <person name="Zubacova Z."/>
            <person name="Dolezal P."/>
            <person name="Malik S.B."/>
            <person name="Logsdon J.M. Jr."/>
            <person name="Henze K."/>
            <person name="Gupta A."/>
            <person name="Wang C.C."/>
            <person name="Dunne R.L."/>
            <person name="Upcroft J.A."/>
            <person name="Upcroft P."/>
            <person name="White O."/>
            <person name="Salzberg S.L."/>
            <person name="Tang P."/>
            <person name="Chiu C.-H."/>
            <person name="Lee Y.-S."/>
            <person name="Embley T.M."/>
            <person name="Coombs G.H."/>
            <person name="Mottram J.C."/>
            <person name="Tachezy J."/>
            <person name="Fraser-Liggett C.M."/>
            <person name="Johnson P.J."/>
        </authorList>
    </citation>
    <scope>NUCLEOTIDE SEQUENCE [LARGE SCALE GENOMIC DNA]</scope>
    <source>
        <strain evidence="9">G3</strain>
    </source>
</reference>
<dbReference type="InterPro" id="IPR001841">
    <property type="entry name" value="Znf_RING"/>
</dbReference>
<feature type="region of interest" description="Disordered" evidence="5">
    <location>
        <begin position="339"/>
        <end position="358"/>
    </location>
</feature>
<keyword evidence="3" id="KW-0862">Zinc</keyword>
<keyword evidence="2 4" id="KW-0863">Zinc-finger</keyword>
<dbReference type="InterPro" id="IPR007527">
    <property type="entry name" value="Znf_SWIM"/>
</dbReference>
<dbReference type="InterPro" id="IPR011016">
    <property type="entry name" value="Znf_RING-CH"/>
</dbReference>
<dbReference type="PROSITE" id="PS50089">
    <property type="entry name" value="ZF_RING_2"/>
    <property type="match status" value="1"/>
</dbReference>
<dbReference type="AlphaFoldDB" id="A2E1G5"/>
<dbReference type="VEuPathDB" id="TrichDB:TVAGG3_0319600"/>
<gene>
    <name evidence="9" type="ORF">TVAG_343610</name>
</gene>
<feature type="region of interest" description="Disordered" evidence="5">
    <location>
        <begin position="376"/>
        <end position="462"/>
    </location>
</feature>
<dbReference type="PANTHER" id="PTHR21540:SF3">
    <property type="entry name" value="E3 UBIQUITIN-PROTEIN LIGASE ZSWIM2"/>
    <property type="match status" value="1"/>
</dbReference>
<evidence type="ECO:0000259" key="8">
    <source>
        <dbReference type="PROSITE" id="PS51292"/>
    </source>
</evidence>
<evidence type="ECO:0000256" key="2">
    <source>
        <dbReference type="ARBA" id="ARBA00022771"/>
    </source>
</evidence>
<proteinExistence type="predicted"/>
<dbReference type="OrthoDB" id="2122982at2759"/>
<evidence type="ECO:0000256" key="3">
    <source>
        <dbReference type="ARBA" id="ARBA00022833"/>
    </source>
</evidence>
<evidence type="ECO:0000259" key="7">
    <source>
        <dbReference type="PROSITE" id="PS50966"/>
    </source>
</evidence>